<dbReference type="PANTHER" id="PTHR38104:SF1">
    <property type="entry name" value="ANTI-SIGMA-E FACTOR RSEA"/>
    <property type="match status" value="1"/>
</dbReference>
<evidence type="ECO:0000313" key="2">
    <source>
        <dbReference type="EMBL" id="EFY06775.1"/>
    </source>
</evidence>
<feature type="domain" description="Anti sigma-E protein RseA N-terminal" evidence="1">
    <location>
        <begin position="11"/>
        <end position="82"/>
    </location>
</feature>
<sequence>MTDAKRNIVDSEKLSEIYDGEHFDEAFDCNDEKLKSHLDNWSLIGSALRDELPEKVDMSIADNVMAAIAAEAKEEKVLEEQPKEIADTSTFKVPAFFKKVSLYFTQIAVAASVAMVTVVGWQTYSAGETSGIIEPASTSTMGAVGGLNLASFQSDDHEAVIHMNQVPRESASVVEHRQLNAKQLEELCQKEIERVNSYVKGYVLNTALK</sequence>
<dbReference type="OrthoDB" id="7058144at2"/>
<dbReference type="Gene3D" id="1.10.10.880">
    <property type="entry name" value="Anti sigma-E protein RseA, N-terminal domain"/>
    <property type="match status" value="1"/>
</dbReference>
<gene>
    <name evidence="2" type="ORF">HMPREF9444_01456</name>
</gene>
<dbReference type="InterPro" id="IPR036147">
    <property type="entry name" value="Anti-sigma_E_RseA_N_sf"/>
</dbReference>
<evidence type="ECO:0000259" key="1">
    <source>
        <dbReference type="Pfam" id="PF03872"/>
    </source>
</evidence>
<dbReference type="Pfam" id="PF03872">
    <property type="entry name" value="RseA_N"/>
    <property type="match status" value="1"/>
</dbReference>
<dbReference type="EMBL" id="AEVO01000083">
    <property type="protein sequence ID" value="EFY06775.1"/>
    <property type="molecule type" value="Genomic_DNA"/>
</dbReference>
<dbReference type="GO" id="GO:0016989">
    <property type="term" value="F:sigma factor antagonist activity"/>
    <property type="evidence" value="ECO:0007669"/>
    <property type="project" value="InterPro"/>
</dbReference>
<comment type="caution">
    <text evidence="2">The sequence shown here is derived from an EMBL/GenBank/DDBJ whole genome shotgun (WGS) entry which is preliminary data.</text>
</comment>
<protein>
    <submittedName>
        <fullName evidence="2">Anti sigma-E protein RseA domain protein</fullName>
    </submittedName>
</protein>
<evidence type="ECO:0000313" key="3">
    <source>
        <dbReference type="Proteomes" id="UP000018458"/>
    </source>
</evidence>
<name>E8LL50_SUCHY</name>
<dbReference type="STRING" id="762983.HMPREF9444_01456"/>
<dbReference type="RefSeq" id="WP_009143638.1">
    <property type="nucleotide sequence ID" value="NZ_GL831017.1"/>
</dbReference>
<proteinExistence type="predicted"/>
<dbReference type="Proteomes" id="UP000018458">
    <property type="component" value="Unassembled WGS sequence"/>
</dbReference>
<keyword evidence="3" id="KW-1185">Reference proteome</keyword>
<organism evidence="2 3">
    <name type="scientific">Succinatimonas hippei (strain DSM 22608 / JCM 16073 / KCTC 15190 / YIT 12066)</name>
    <dbReference type="NCBI Taxonomy" id="762983"/>
    <lineage>
        <taxon>Bacteria</taxon>
        <taxon>Pseudomonadati</taxon>
        <taxon>Pseudomonadota</taxon>
        <taxon>Gammaproteobacteria</taxon>
        <taxon>Aeromonadales</taxon>
        <taxon>Succinivibrionaceae</taxon>
        <taxon>Succinatimonas</taxon>
    </lineage>
</organism>
<dbReference type="SUPFAM" id="SSF89069">
    <property type="entry name" value="N-terminal, cytoplasmic domain of anti-sigmaE factor RseA"/>
    <property type="match status" value="1"/>
</dbReference>
<reference evidence="2 3" key="1">
    <citation type="submission" date="2011-01" db="EMBL/GenBank/DDBJ databases">
        <authorList>
            <person name="Weinstock G."/>
            <person name="Sodergren E."/>
            <person name="Clifton S."/>
            <person name="Fulton L."/>
            <person name="Fulton B."/>
            <person name="Courtney L."/>
            <person name="Fronick C."/>
            <person name="Harrison M."/>
            <person name="Strong C."/>
            <person name="Farmer C."/>
            <person name="Delahaunty K."/>
            <person name="Markovic C."/>
            <person name="Hall O."/>
            <person name="Minx P."/>
            <person name="Tomlinson C."/>
            <person name="Mitreva M."/>
            <person name="Hou S."/>
            <person name="Chen J."/>
            <person name="Wollam A."/>
            <person name="Pepin K.H."/>
            <person name="Johnson M."/>
            <person name="Bhonagiri V."/>
            <person name="Zhang X."/>
            <person name="Suruliraj S."/>
            <person name="Warren W."/>
            <person name="Chinwalla A."/>
            <person name="Mardis E.R."/>
            <person name="Wilson R.K."/>
        </authorList>
    </citation>
    <scope>NUCLEOTIDE SEQUENCE [LARGE SCALE GENOMIC DNA]</scope>
    <source>
        <strain evidence="3">DSM 22608 / JCM 16073 / KCTC 15190 / YIT 12066</strain>
    </source>
</reference>
<dbReference type="CDD" id="cd16328">
    <property type="entry name" value="RseA_N"/>
    <property type="match status" value="1"/>
</dbReference>
<dbReference type="InterPro" id="IPR052383">
    <property type="entry name" value="Anti-sigma-E_RseA-like"/>
</dbReference>
<dbReference type="HOGENOM" id="CLU_1314832_0_0_6"/>
<dbReference type="eggNOG" id="COG3073">
    <property type="taxonomic scope" value="Bacteria"/>
</dbReference>
<dbReference type="AlphaFoldDB" id="E8LL50"/>
<dbReference type="InterPro" id="IPR005572">
    <property type="entry name" value="Anti-sigma_E_RseA_N"/>
</dbReference>
<accession>E8LL50</accession>
<dbReference type="PANTHER" id="PTHR38104">
    <property type="match status" value="1"/>
</dbReference>